<dbReference type="RefSeq" id="WP_202246642.1">
    <property type="nucleotide sequence ID" value="NZ_JAESIY010000018.1"/>
</dbReference>
<evidence type="ECO:0000256" key="1">
    <source>
        <dbReference type="SAM" id="Phobius"/>
    </source>
</evidence>
<dbReference type="Gene3D" id="3.40.50.1820">
    <property type="entry name" value="alpha/beta hydrolase"/>
    <property type="match status" value="1"/>
</dbReference>
<reference evidence="3" key="1">
    <citation type="submission" date="2021-01" db="EMBL/GenBank/DDBJ databases">
        <title>Fulvivirga kasyanovii gen. nov., sp nov., a novel member of the phylum Bacteroidetes isolated from seawater in a mussel farm.</title>
        <authorList>
            <person name="Zhao L.-H."/>
            <person name="Wang Z.-J."/>
        </authorList>
    </citation>
    <scope>NUCLEOTIDE SEQUENCE</scope>
    <source>
        <strain evidence="3">2943</strain>
    </source>
</reference>
<dbReference type="InterPro" id="IPR052920">
    <property type="entry name" value="DNA-binding_regulatory"/>
</dbReference>
<keyword evidence="1" id="KW-1133">Transmembrane helix</keyword>
<dbReference type="InterPro" id="IPR029058">
    <property type="entry name" value="AB_hydrolase_fold"/>
</dbReference>
<keyword evidence="3" id="KW-0378">Hydrolase</keyword>
<name>A0A937FAV1_9BACT</name>
<accession>A0A937FAV1</accession>
<evidence type="ECO:0000313" key="3">
    <source>
        <dbReference type="EMBL" id="MBL3658850.1"/>
    </source>
</evidence>
<keyword evidence="1" id="KW-0472">Membrane</keyword>
<feature type="domain" description="Serine aminopeptidase S33" evidence="2">
    <location>
        <begin position="100"/>
        <end position="207"/>
    </location>
</feature>
<dbReference type="EMBL" id="JAESIY010000018">
    <property type="protein sequence ID" value="MBL3658850.1"/>
    <property type="molecule type" value="Genomic_DNA"/>
</dbReference>
<comment type="caution">
    <text evidence="3">The sequence shown here is derived from an EMBL/GenBank/DDBJ whole genome shotgun (WGS) entry which is preliminary data.</text>
</comment>
<keyword evidence="1" id="KW-0812">Transmembrane</keyword>
<organism evidence="3 4">
    <name type="scientific">Fulvivirga sediminis</name>
    <dbReference type="NCBI Taxonomy" id="2803949"/>
    <lineage>
        <taxon>Bacteria</taxon>
        <taxon>Pseudomonadati</taxon>
        <taxon>Bacteroidota</taxon>
        <taxon>Cytophagia</taxon>
        <taxon>Cytophagales</taxon>
        <taxon>Fulvivirgaceae</taxon>
        <taxon>Fulvivirga</taxon>
    </lineage>
</organism>
<feature type="transmembrane region" description="Helical" evidence="1">
    <location>
        <begin position="12"/>
        <end position="31"/>
    </location>
</feature>
<gene>
    <name evidence="3" type="ORF">JL102_22060</name>
</gene>
<dbReference type="PANTHER" id="PTHR43358">
    <property type="entry name" value="ALPHA/BETA-HYDROLASE"/>
    <property type="match status" value="1"/>
</dbReference>
<dbReference type="InterPro" id="IPR022742">
    <property type="entry name" value="Hydrolase_4"/>
</dbReference>
<evidence type="ECO:0000313" key="4">
    <source>
        <dbReference type="Proteomes" id="UP000659388"/>
    </source>
</evidence>
<dbReference type="Pfam" id="PF10142">
    <property type="entry name" value="PhoPQ_related"/>
    <property type="match status" value="1"/>
</dbReference>
<dbReference type="AlphaFoldDB" id="A0A937FAV1"/>
<sequence length="323" mass="36996">MKFKNKTVKRWIIGLFLSFLFLNIVTIFIGYRLTHFSSNGKAIDTSRYDKAKARVQDLVYCVIGTARPKNDAVPYNPYETISFESNDLKIEGWYIPARRSKGTVIMFHGYISDKSKLIEKSNKFHEMGYTTFLIDFMGSGGSEGRQTTLGYYEADQVKEAYKIIKNRKKESNIILFGTSMGAAAVMNAVKDHDLTPHSIILESPFGSMLEAVEARFRLYHIPSFPCARILVFWGGLINGFNAFDHNPYEYAQDIHVPSLILYGEQDDRVTREEIDNIYNNLKGPKKLATYPEAGHKILLKNSKNNWEQDITQFLTRSSEHVEI</sequence>
<evidence type="ECO:0000259" key="2">
    <source>
        <dbReference type="Pfam" id="PF12146"/>
    </source>
</evidence>
<protein>
    <submittedName>
        <fullName evidence="3">Alpha/beta hydrolase</fullName>
    </submittedName>
</protein>
<dbReference type="Pfam" id="PF12146">
    <property type="entry name" value="Hydrolase_4"/>
    <property type="match status" value="1"/>
</dbReference>
<dbReference type="SUPFAM" id="SSF53474">
    <property type="entry name" value="alpha/beta-Hydrolases"/>
    <property type="match status" value="1"/>
</dbReference>
<proteinExistence type="predicted"/>
<dbReference type="InterPro" id="IPR009199">
    <property type="entry name" value="PhoPQ-act_pathogen-rel_PqaA"/>
</dbReference>
<dbReference type="Proteomes" id="UP000659388">
    <property type="component" value="Unassembled WGS sequence"/>
</dbReference>
<dbReference type="GO" id="GO:0016787">
    <property type="term" value="F:hydrolase activity"/>
    <property type="evidence" value="ECO:0007669"/>
    <property type="project" value="UniProtKB-KW"/>
</dbReference>
<dbReference type="PANTHER" id="PTHR43358:SF4">
    <property type="entry name" value="ALPHA_BETA HYDROLASE FOLD-1 DOMAIN-CONTAINING PROTEIN"/>
    <property type="match status" value="1"/>
</dbReference>
<keyword evidence="4" id="KW-1185">Reference proteome</keyword>